<dbReference type="PANTHER" id="PTHR43861">
    <property type="entry name" value="TRANS-ACONITATE 2-METHYLTRANSFERASE-RELATED"/>
    <property type="match status" value="1"/>
</dbReference>
<feature type="domain" description="Methyltransferase" evidence="2">
    <location>
        <begin position="44"/>
        <end position="156"/>
    </location>
</feature>
<reference evidence="3" key="2">
    <citation type="journal article" date="2015" name="Genome Announc.">
        <title>Draft Genome Sequence of Filamentous Marine Cyanobacterium Lyngbya confervoides Strain BDU141951.</title>
        <authorList>
            <person name="Chandrababunaidu M.M."/>
            <person name="Sen D."/>
            <person name="Tripathy S."/>
        </authorList>
    </citation>
    <scope>NUCLEOTIDE SEQUENCE</scope>
    <source>
        <strain evidence="3">BDU141951</strain>
    </source>
</reference>
<gene>
    <name evidence="3" type="ORF">QQ91_020380</name>
</gene>
<keyword evidence="3" id="KW-0489">Methyltransferase</keyword>
<sequence>MSTWSSGYNTDLGYTFGYYREISPEWLDFVALSKLVTPPAGDWRYLELGCGQGYGLLLLAALNPEHDFFGIDFNPVHISHARNLATAAGLTNVRFEEADFTALATDWPADWGQFDYITAHGIYSWLQPEVCAAIVQLMNHASRAGALVYLSYNALPAWFSSHPIQHLMRLWQTTESLESVKAIETGIRRLEKLTEAQTGMTRMLPGMKAMLDKVAKHDRAYLVQEYLHDNWHPRWFDQVVEEVKPAKLTYVGTASMGDLFLRSFMPQKFKDIVQDYTDPIVQEVMIDTLVNQSFRRDVFSRGATPMWTAQRQQAMLQQSFVLLNRPPADDELKFKTSIGELKGKAEIYNLFYDQLATGPKTAQELMQVPASQPLGLGDMMQALSFMLNEGHIGFYRPPSDRGPALALNRAIAIATANGAPYRFAIASKLGHVVTVSDVDLMLLTATFDQPQGSATELGTALVERLLALGKGLSQQGKPLTKREDLLPYATQLAETFLQKTLPQWREYGVCE</sequence>
<dbReference type="Pfam" id="PF10119">
    <property type="entry name" value="MethyTransf_Reg"/>
    <property type="match status" value="1"/>
</dbReference>
<name>A0A0C1UT82_9CYAN</name>
<proteinExistence type="predicted"/>
<organism evidence="3">
    <name type="scientific">Lyngbya confervoides BDU141951</name>
    <dbReference type="NCBI Taxonomy" id="1574623"/>
    <lineage>
        <taxon>Bacteria</taxon>
        <taxon>Bacillati</taxon>
        <taxon>Cyanobacteriota</taxon>
        <taxon>Cyanophyceae</taxon>
        <taxon>Oscillatoriophycideae</taxon>
        <taxon>Oscillatoriales</taxon>
        <taxon>Microcoleaceae</taxon>
        <taxon>Lyngbya</taxon>
    </lineage>
</organism>
<reference evidence="3" key="1">
    <citation type="submission" date="2014-11" db="EMBL/GenBank/DDBJ databases">
        <authorList>
            <person name="Malar M.C."/>
            <person name="Sen D."/>
            <person name="Tripathy S."/>
        </authorList>
    </citation>
    <scope>NUCLEOTIDE SEQUENCE</scope>
    <source>
        <strain evidence="3">BDU141951</strain>
    </source>
</reference>
<dbReference type="InterPro" id="IPR029063">
    <property type="entry name" value="SAM-dependent_MTases_sf"/>
</dbReference>
<dbReference type="AlphaFoldDB" id="A0A0C1UT82"/>
<dbReference type="Pfam" id="PF13847">
    <property type="entry name" value="Methyltransf_31"/>
    <property type="match status" value="1"/>
</dbReference>
<evidence type="ECO:0000313" key="3">
    <source>
        <dbReference type="EMBL" id="NEV69457.1"/>
    </source>
</evidence>
<dbReference type="Gene3D" id="3.40.50.150">
    <property type="entry name" value="Vaccinia Virus protein VP39"/>
    <property type="match status" value="1"/>
</dbReference>
<comment type="caution">
    <text evidence="3">The sequence shown here is derived from an EMBL/GenBank/DDBJ whole genome shotgun (WGS) entry which is preliminary data.</text>
</comment>
<dbReference type="InterPro" id="IPR018773">
    <property type="entry name" value="MeTrfase_reg_dom_prd"/>
</dbReference>
<reference evidence="3" key="3">
    <citation type="submission" date="2020-02" db="EMBL/GenBank/DDBJ databases">
        <authorList>
            <person name="Sarangi A.N."/>
            <person name="Ghosh S."/>
            <person name="Mukherjee M."/>
            <person name="Tripathy S."/>
        </authorList>
    </citation>
    <scope>NUCLEOTIDE SEQUENCE</scope>
    <source>
        <strain evidence="3">BDU141951</strain>
    </source>
</reference>
<accession>A0A0C1UT82</accession>
<dbReference type="CDD" id="cd02440">
    <property type="entry name" value="AdoMet_MTases"/>
    <property type="match status" value="1"/>
</dbReference>
<evidence type="ECO:0000259" key="1">
    <source>
        <dbReference type="Pfam" id="PF10119"/>
    </source>
</evidence>
<protein>
    <submittedName>
        <fullName evidence="3">Methyltransferase domain-containing protein</fullName>
    </submittedName>
</protein>
<dbReference type="SUPFAM" id="SSF53335">
    <property type="entry name" value="S-adenosyl-L-methionine-dependent methyltransferases"/>
    <property type="match status" value="1"/>
</dbReference>
<dbReference type="EMBL" id="JTHE02000003">
    <property type="protein sequence ID" value="NEV69457.1"/>
    <property type="molecule type" value="Genomic_DNA"/>
</dbReference>
<dbReference type="GO" id="GO:0008168">
    <property type="term" value="F:methyltransferase activity"/>
    <property type="evidence" value="ECO:0007669"/>
    <property type="project" value="UniProtKB-KW"/>
</dbReference>
<evidence type="ECO:0000259" key="2">
    <source>
        <dbReference type="Pfam" id="PF13847"/>
    </source>
</evidence>
<dbReference type="GO" id="GO:0032259">
    <property type="term" value="P:methylation"/>
    <property type="evidence" value="ECO:0007669"/>
    <property type="project" value="UniProtKB-KW"/>
</dbReference>
<keyword evidence="3" id="KW-0808">Transferase</keyword>
<dbReference type="InterPro" id="IPR025714">
    <property type="entry name" value="Methyltranfer_dom"/>
</dbReference>
<feature type="domain" description="Methyltransferase regulatory" evidence="1">
    <location>
        <begin position="218"/>
        <end position="301"/>
    </location>
</feature>